<feature type="binding site" evidence="4">
    <location>
        <position position="240"/>
    </location>
    <ligand>
        <name>Zn(2+)</name>
        <dbReference type="ChEBI" id="CHEBI:29105"/>
        <label>2</label>
    </ligand>
</feature>
<evidence type="ECO:0000256" key="2">
    <source>
        <dbReference type="ARBA" id="ARBA00022801"/>
    </source>
</evidence>
<feature type="binding site" evidence="4">
    <location>
        <position position="299"/>
    </location>
    <ligand>
        <name>Zn(2+)</name>
        <dbReference type="ChEBI" id="CHEBI:29105"/>
        <label>1</label>
    </ligand>
</feature>
<dbReference type="Pfam" id="PF02126">
    <property type="entry name" value="PTE"/>
    <property type="match status" value="1"/>
</dbReference>
<feature type="binding site" evidence="4">
    <location>
        <position position="67"/>
    </location>
    <ligand>
        <name>Zn(2+)</name>
        <dbReference type="ChEBI" id="CHEBI:29105"/>
        <label>1</label>
    </ligand>
</feature>
<evidence type="ECO:0000313" key="7">
    <source>
        <dbReference type="EMBL" id="BBE16164.1"/>
    </source>
</evidence>
<evidence type="ECO:0000256" key="6">
    <source>
        <dbReference type="SAM" id="SignalP"/>
    </source>
</evidence>
<dbReference type="KEGG" id="anf:AQPE_0301"/>
<dbReference type="InterPro" id="IPR017947">
    <property type="entry name" value="AryldialkylPase_Zn-BS"/>
</dbReference>
<dbReference type="PROSITE" id="PS51347">
    <property type="entry name" value="PHOSPHOTRIESTERASE_2"/>
    <property type="match status" value="1"/>
</dbReference>
<comment type="similarity">
    <text evidence="5">Belongs to the metallo-dependent hydrolases superfamily. Phosphotriesterase family.</text>
</comment>
<dbReference type="PROSITE" id="PS01322">
    <property type="entry name" value="PHOSPHOTRIESTERASE_1"/>
    <property type="match status" value="1"/>
</dbReference>
<dbReference type="InterPro" id="IPR032466">
    <property type="entry name" value="Metal_Hydrolase"/>
</dbReference>
<dbReference type="PANTHER" id="PTHR10819">
    <property type="entry name" value="PHOSPHOTRIESTERASE-RELATED"/>
    <property type="match status" value="1"/>
</dbReference>
<evidence type="ECO:0000256" key="4">
    <source>
        <dbReference type="PIRSR" id="PIRSR601559-51"/>
    </source>
</evidence>
<keyword evidence="8" id="KW-1185">Reference proteome</keyword>
<sequence>MGSFKNLSNRRSFLTKGALSFASVALATFPATNSLGASSARKKYKMVPTLKGEVASDKLGTTLMHEHILWFAGTMAENVGYEPIREDLLPETIDFAVSVLNDAARVGIDTVVDLTPFRPMELYEQIANRTPVNIIASTGFYRQSKSPQWMADMDDERQMEELLLKDVKVGIDGTKLKAGIIKVAEDGRTLTDWEKKAFRSAARVNKATGTPIATHTGNAPEQFDLLVKTGANPRQILLSHVDVGRKGKPGELLDIVKAGGYLEVDTFGQNYYTPWDELVAFLRSLCDAGYANRIIVSVDSNWHWEKGRKIFEGGGEPNFDPNASNRTFAYMMTDVVPMLLKAGFSMKEVNTFLVDNPRNFFSNDSL</sequence>
<dbReference type="GO" id="GO:0008270">
    <property type="term" value="F:zinc ion binding"/>
    <property type="evidence" value="ECO:0007669"/>
    <property type="project" value="InterPro"/>
</dbReference>
<dbReference type="GO" id="GO:0016788">
    <property type="term" value="F:hydrolase activity, acting on ester bonds"/>
    <property type="evidence" value="ECO:0007669"/>
    <property type="project" value="InterPro"/>
</dbReference>
<dbReference type="SUPFAM" id="SSF51556">
    <property type="entry name" value="Metallo-dependent hydrolases"/>
    <property type="match status" value="1"/>
</dbReference>
<feature type="modified residue" description="N6-carboxylysine" evidence="3 5">
    <location>
        <position position="182"/>
    </location>
</feature>
<reference evidence="7" key="1">
    <citation type="journal article" date="2020" name="Int. J. Syst. Evol. Microbiol.">
        <title>Aquipluma nitroreducens gen. nov. sp. nov., a novel facultatively anaerobic bacterium isolated from a freshwater lake.</title>
        <authorList>
            <person name="Watanabe M."/>
            <person name="Kojima H."/>
            <person name="Fukui M."/>
        </authorList>
    </citation>
    <scope>NUCLEOTIDE SEQUENCE</scope>
    <source>
        <strain evidence="7">MeG22</strain>
    </source>
</reference>
<evidence type="ECO:0000256" key="1">
    <source>
        <dbReference type="ARBA" id="ARBA00022723"/>
    </source>
</evidence>
<dbReference type="AlphaFoldDB" id="A0A5K7S486"/>
<dbReference type="InterPro" id="IPR006311">
    <property type="entry name" value="TAT_signal"/>
</dbReference>
<feature type="binding site" evidence="4">
    <location>
        <position position="65"/>
    </location>
    <ligand>
        <name>Zn(2+)</name>
        <dbReference type="ChEBI" id="CHEBI:29105"/>
        <label>1</label>
    </ligand>
</feature>
<feature type="binding site" evidence="4">
    <location>
        <position position="215"/>
    </location>
    <ligand>
        <name>Zn(2+)</name>
        <dbReference type="ChEBI" id="CHEBI:29105"/>
        <label>2</label>
    </ligand>
</feature>
<evidence type="ECO:0000256" key="3">
    <source>
        <dbReference type="PIRSR" id="PIRSR601559-50"/>
    </source>
</evidence>
<evidence type="ECO:0000256" key="5">
    <source>
        <dbReference type="PROSITE-ProRule" id="PRU00679"/>
    </source>
</evidence>
<feature type="signal peptide" evidence="6">
    <location>
        <begin position="1"/>
        <end position="27"/>
    </location>
</feature>
<dbReference type="PROSITE" id="PS51318">
    <property type="entry name" value="TAT"/>
    <property type="match status" value="1"/>
</dbReference>
<dbReference type="InterPro" id="IPR001559">
    <property type="entry name" value="Phosphotriesterase"/>
</dbReference>
<dbReference type="RefSeq" id="WP_318349263.1">
    <property type="nucleotide sequence ID" value="NZ_AP018694.1"/>
</dbReference>
<dbReference type="PIRSF" id="PIRSF016839">
    <property type="entry name" value="PhP"/>
    <property type="match status" value="1"/>
</dbReference>
<feature type="binding site" description="via carbamate group" evidence="4">
    <location>
        <position position="182"/>
    </location>
    <ligand>
        <name>Zn(2+)</name>
        <dbReference type="ChEBI" id="CHEBI:29105"/>
        <label>2</label>
    </ligand>
</feature>
<dbReference type="Gene3D" id="3.20.20.140">
    <property type="entry name" value="Metal-dependent hydrolases"/>
    <property type="match status" value="1"/>
</dbReference>
<proteinExistence type="inferred from homology"/>
<dbReference type="Proteomes" id="UP001193389">
    <property type="component" value="Chromosome"/>
</dbReference>
<accession>A0A5K7S486</accession>
<keyword evidence="6" id="KW-0732">Signal</keyword>
<feature type="chain" id="PRO_5024461026" evidence="6">
    <location>
        <begin position="28"/>
        <end position="366"/>
    </location>
</feature>
<feature type="binding site" description="via carbamate group" evidence="4">
    <location>
        <position position="182"/>
    </location>
    <ligand>
        <name>Zn(2+)</name>
        <dbReference type="ChEBI" id="CHEBI:29105"/>
        <label>1</label>
    </ligand>
</feature>
<keyword evidence="1 4" id="KW-0479">Metal-binding</keyword>
<gene>
    <name evidence="7" type="ORF">AQPE_0301</name>
</gene>
<dbReference type="EMBL" id="AP018694">
    <property type="protein sequence ID" value="BBE16164.1"/>
    <property type="molecule type" value="Genomic_DNA"/>
</dbReference>
<dbReference type="PANTHER" id="PTHR10819:SF3">
    <property type="entry name" value="PHOSPHOTRIESTERASE-RELATED PROTEIN"/>
    <property type="match status" value="1"/>
</dbReference>
<evidence type="ECO:0000313" key="8">
    <source>
        <dbReference type="Proteomes" id="UP001193389"/>
    </source>
</evidence>
<name>A0A5K7S486_9BACT</name>
<protein>
    <submittedName>
        <fullName evidence="7">Phosphotriesterase like protein</fullName>
    </submittedName>
</protein>
<organism evidence="7 8">
    <name type="scientific">Aquipluma nitroreducens</name>
    <dbReference type="NCBI Taxonomy" id="2010828"/>
    <lineage>
        <taxon>Bacteria</taxon>
        <taxon>Pseudomonadati</taxon>
        <taxon>Bacteroidota</taxon>
        <taxon>Bacteroidia</taxon>
        <taxon>Marinilabiliales</taxon>
        <taxon>Prolixibacteraceae</taxon>
        <taxon>Aquipluma</taxon>
    </lineage>
</organism>
<comment type="cofactor">
    <cofactor evidence="4">
        <name>a divalent metal cation</name>
        <dbReference type="ChEBI" id="CHEBI:60240"/>
    </cofactor>
    <text evidence="4">Binds 2 divalent metal cations per subunit.</text>
</comment>
<keyword evidence="2" id="KW-0378">Hydrolase</keyword>